<dbReference type="Proteomes" id="UP000554286">
    <property type="component" value="Unassembled WGS sequence"/>
</dbReference>
<comment type="caution">
    <text evidence="1">The sequence shown here is derived from an EMBL/GenBank/DDBJ whole genome shotgun (WGS) entry which is preliminary data.</text>
</comment>
<reference evidence="1 2" key="1">
    <citation type="submission" date="2020-08" db="EMBL/GenBank/DDBJ databases">
        <title>Genome sequencing of Purple Non-Sulfur Bacteria from various extreme environments.</title>
        <authorList>
            <person name="Mayer M."/>
        </authorList>
    </citation>
    <scope>NUCLEOTIDE SEQUENCE [LARGE SCALE GENOMIC DNA]</scope>
    <source>
        <strain evidence="1 2">JA131</strain>
    </source>
</reference>
<proteinExistence type="predicted"/>
<dbReference type="RefSeq" id="WP_184042425.1">
    <property type="nucleotide sequence ID" value="NZ_JACIGK010000002.1"/>
</dbReference>
<protein>
    <submittedName>
        <fullName evidence="1">Uncharacterized protein</fullName>
    </submittedName>
</protein>
<dbReference type="AlphaFoldDB" id="A0A7W6RA66"/>
<dbReference type="EMBL" id="JACIGK010000002">
    <property type="protein sequence ID" value="MBB4264791.1"/>
    <property type="molecule type" value="Genomic_DNA"/>
</dbReference>
<gene>
    <name evidence="1" type="ORF">GGD89_000398</name>
</gene>
<organism evidence="1 2">
    <name type="scientific">Roseospira visakhapatnamensis</name>
    <dbReference type="NCBI Taxonomy" id="390880"/>
    <lineage>
        <taxon>Bacteria</taxon>
        <taxon>Pseudomonadati</taxon>
        <taxon>Pseudomonadota</taxon>
        <taxon>Alphaproteobacteria</taxon>
        <taxon>Rhodospirillales</taxon>
        <taxon>Rhodospirillaceae</taxon>
        <taxon>Roseospira</taxon>
    </lineage>
</organism>
<evidence type="ECO:0000313" key="1">
    <source>
        <dbReference type="EMBL" id="MBB4264791.1"/>
    </source>
</evidence>
<keyword evidence="2" id="KW-1185">Reference proteome</keyword>
<evidence type="ECO:0000313" key="2">
    <source>
        <dbReference type="Proteomes" id="UP000554286"/>
    </source>
</evidence>
<name>A0A7W6RA66_9PROT</name>
<accession>A0A7W6RA66</accession>
<sequence length="218" mass="23479">MVSSGQLVDEVARLIAYPRNAVLYPYRVLRENGAVTKGGRGRSAANVTPRDAASLLIALAGASQIKDTFAAWQDYSGLCVQKAQGGFPKGDRKPEWTAPALPHLAALPAGHSFLDALTALIESAADGSLAALVGARDGREILGGGVSVDVHGPWPQAHIRVFCSDPQDSWAEALSYHEPIEDLTEWSKDMQSRGYGRLHEHRYFNEDIVFAIADLISS</sequence>